<feature type="repeat" description="Solcar" evidence="9">
    <location>
        <begin position="136"/>
        <end position="215"/>
    </location>
</feature>
<evidence type="ECO:0000256" key="2">
    <source>
        <dbReference type="ARBA" id="ARBA00006375"/>
    </source>
</evidence>
<evidence type="ECO:0000256" key="1">
    <source>
        <dbReference type="ARBA" id="ARBA00004374"/>
    </source>
</evidence>
<keyword evidence="10" id="KW-0813">Transport</keyword>
<dbReference type="Pfam" id="PF00153">
    <property type="entry name" value="Mito_carr"/>
    <property type="match status" value="1"/>
</dbReference>
<evidence type="ECO:0000256" key="7">
    <source>
        <dbReference type="ARBA" id="ARBA00023128"/>
    </source>
</evidence>
<evidence type="ECO:0000313" key="14">
    <source>
        <dbReference type="Proteomes" id="UP000308365"/>
    </source>
</evidence>
<protein>
    <submittedName>
        <fullName evidence="13">Uncharacterized protein</fullName>
    </submittedName>
</protein>
<feature type="region of interest" description="Disordered" evidence="11">
    <location>
        <begin position="1"/>
        <end position="34"/>
    </location>
</feature>
<evidence type="ECO:0000256" key="5">
    <source>
        <dbReference type="ARBA" id="ARBA00022787"/>
    </source>
</evidence>
<dbReference type="InterPro" id="IPR018108">
    <property type="entry name" value="MCP_transmembrane"/>
</dbReference>
<feature type="region of interest" description="Disordered" evidence="11">
    <location>
        <begin position="56"/>
        <end position="110"/>
    </location>
</feature>
<feature type="transmembrane region" description="Helical" evidence="12">
    <location>
        <begin position="246"/>
        <end position="268"/>
    </location>
</feature>
<dbReference type="AlphaFoldDB" id="A0A4U1FES3"/>
<gene>
    <name evidence="13" type="ORF">EI555_014451</name>
</gene>
<dbReference type="SUPFAM" id="SSF103506">
    <property type="entry name" value="Mitochondrial carrier"/>
    <property type="match status" value="1"/>
</dbReference>
<proteinExistence type="inferred from homology"/>
<evidence type="ECO:0000256" key="8">
    <source>
        <dbReference type="ARBA" id="ARBA00023136"/>
    </source>
</evidence>
<evidence type="ECO:0000256" key="11">
    <source>
        <dbReference type="SAM" id="MobiDB-lite"/>
    </source>
</evidence>
<dbReference type="GO" id="GO:0005741">
    <property type="term" value="C:mitochondrial outer membrane"/>
    <property type="evidence" value="ECO:0007669"/>
    <property type="project" value="UniProtKB-SubCell"/>
</dbReference>
<evidence type="ECO:0000256" key="4">
    <source>
        <dbReference type="ARBA" id="ARBA00022737"/>
    </source>
</evidence>
<dbReference type="GO" id="GO:0043065">
    <property type="term" value="P:positive regulation of apoptotic process"/>
    <property type="evidence" value="ECO:0007669"/>
    <property type="project" value="TreeGrafter"/>
</dbReference>
<keyword evidence="5" id="KW-1000">Mitochondrion outer membrane</keyword>
<reference evidence="14" key="1">
    <citation type="journal article" date="2019" name="IScience">
        <title>Narwhal Genome Reveals Long-Term Low Genetic Diversity despite Current Large Abundance Size.</title>
        <authorList>
            <person name="Westbury M.V."/>
            <person name="Petersen B."/>
            <person name="Garde E."/>
            <person name="Heide-Jorgensen M.P."/>
            <person name="Lorenzen E.D."/>
        </authorList>
    </citation>
    <scope>NUCLEOTIDE SEQUENCE [LARGE SCALE GENOMIC DNA]</scope>
</reference>
<dbReference type="PANTHER" id="PTHR10780:SF3">
    <property type="entry name" value="MITOCHONDRIAL CARRIER HOMOLOG 1"/>
    <property type="match status" value="1"/>
</dbReference>
<dbReference type="InterPro" id="IPR023395">
    <property type="entry name" value="MCP_dom_sf"/>
</dbReference>
<evidence type="ECO:0000256" key="12">
    <source>
        <dbReference type="SAM" id="Phobius"/>
    </source>
</evidence>
<comment type="similarity">
    <text evidence="2 10">Belongs to the mitochondrial carrier (TC 2.A.29) family.</text>
</comment>
<accession>A0A4U1FES3</accession>
<evidence type="ECO:0000256" key="10">
    <source>
        <dbReference type="RuleBase" id="RU000488"/>
    </source>
</evidence>
<name>A0A4U1FES3_MONMO</name>
<keyword evidence="4" id="KW-0677">Repeat</keyword>
<dbReference type="Gene3D" id="1.50.40.10">
    <property type="entry name" value="Mitochondrial carrier domain"/>
    <property type="match status" value="1"/>
</dbReference>
<sequence>CWGKVEPDPEPSRAEWQPGDGAGHRGSFCGAAHGSDSAQTAAALAKLLILGGREPLPAPHHWDQRAGEEVSPPKPRTLRGGWEASAVPRPEPLAGVHRPLHRDPGGVKKVLPPEEMEQVSVKPGTKTSLTTVVKETSYLMMMMQGMSHMLAHPLRVISARCVVQFAKYSGKLSSIGKIFTEEGLLGFFVGLIPHLLGGVVSLQGCNLLACFLSAYLVGDTPGGLGNDQNPGSWFSQALAIQSHPRYVMGMAVSVLTYPFLLVGGLVAVNTCRLGHRLTPQCWNPDLLLEGPECAGPVLPKLQPPSLPGVMRIIPCPGVT</sequence>
<keyword evidence="7" id="KW-0496">Mitochondrion</keyword>
<dbReference type="Proteomes" id="UP000308365">
    <property type="component" value="Unassembled WGS sequence"/>
</dbReference>
<evidence type="ECO:0000313" key="13">
    <source>
        <dbReference type="EMBL" id="TKC48094.1"/>
    </source>
</evidence>
<feature type="compositionally biased region" description="Basic and acidic residues" evidence="11">
    <location>
        <begin position="1"/>
        <end position="13"/>
    </location>
</feature>
<comment type="subcellular location">
    <subcellularLocation>
        <location evidence="1">Mitochondrion outer membrane</location>
        <topology evidence="1">Multi-pass membrane protein</topology>
    </subcellularLocation>
</comment>
<keyword evidence="3 9" id="KW-0812">Transmembrane</keyword>
<feature type="non-terminal residue" evidence="13">
    <location>
        <position position="1"/>
    </location>
</feature>
<keyword evidence="8 9" id="KW-0472">Membrane</keyword>
<evidence type="ECO:0000256" key="6">
    <source>
        <dbReference type="ARBA" id="ARBA00022989"/>
    </source>
</evidence>
<evidence type="ECO:0000256" key="9">
    <source>
        <dbReference type="PROSITE-ProRule" id="PRU00282"/>
    </source>
</evidence>
<keyword evidence="6 12" id="KW-1133">Transmembrane helix</keyword>
<dbReference type="EMBL" id="RWIC01000179">
    <property type="protein sequence ID" value="TKC48094.1"/>
    <property type="molecule type" value="Genomic_DNA"/>
</dbReference>
<evidence type="ECO:0000256" key="3">
    <source>
        <dbReference type="ARBA" id="ARBA00022692"/>
    </source>
</evidence>
<dbReference type="PANTHER" id="PTHR10780">
    <property type="entry name" value="MITOCHONDRIAL CARRIER HOMOLOG"/>
    <property type="match status" value="1"/>
</dbReference>
<comment type="caution">
    <text evidence="13">The sequence shown here is derived from an EMBL/GenBank/DDBJ whole genome shotgun (WGS) entry which is preliminary data.</text>
</comment>
<dbReference type="PROSITE" id="PS50920">
    <property type="entry name" value="SOLCAR"/>
    <property type="match status" value="1"/>
</dbReference>
<organism evidence="13 14">
    <name type="scientific">Monodon monoceros</name>
    <name type="common">Narwhal</name>
    <name type="synonym">Ceratodon monodon</name>
    <dbReference type="NCBI Taxonomy" id="40151"/>
    <lineage>
        <taxon>Eukaryota</taxon>
        <taxon>Metazoa</taxon>
        <taxon>Chordata</taxon>
        <taxon>Craniata</taxon>
        <taxon>Vertebrata</taxon>
        <taxon>Euteleostomi</taxon>
        <taxon>Mammalia</taxon>
        <taxon>Eutheria</taxon>
        <taxon>Laurasiatheria</taxon>
        <taxon>Artiodactyla</taxon>
        <taxon>Whippomorpha</taxon>
        <taxon>Cetacea</taxon>
        <taxon>Odontoceti</taxon>
        <taxon>Monodontidae</taxon>
        <taxon>Monodon</taxon>
    </lineage>
</organism>